<dbReference type="EnsemblPlants" id="evm.model.06.1332">
    <property type="protein sequence ID" value="cds.evm.model.06.1332"/>
    <property type="gene ID" value="evm.TU.06.1332"/>
</dbReference>
<reference evidence="2" key="1">
    <citation type="submission" date="2018-11" db="EMBL/GenBank/DDBJ databases">
        <authorList>
            <person name="Grassa J C."/>
        </authorList>
    </citation>
    <scope>NUCLEOTIDE SEQUENCE [LARGE SCALE GENOMIC DNA]</scope>
</reference>
<feature type="transmembrane region" description="Helical" evidence="1">
    <location>
        <begin position="128"/>
        <end position="147"/>
    </location>
</feature>
<name>A0A803PU08_CANSA</name>
<organism evidence="2 3">
    <name type="scientific">Cannabis sativa</name>
    <name type="common">Hemp</name>
    <name type="synonym">Marijuana</name>
    <dbReference type="NCBI Taxonomy" id="3483"/>
    <lineage>
        <taxon>Eukaryota</taxon>
        <taxon>Viridiplantae</taxon>
        <taxon>Streptophyta</taxon>
        <taxon>Embryophyta</taxon>
        <taxon>Tracheophyta</taxon>
        <taxon>Spermatophyta</taxon>
        <taxon>Magnoliopsida</taxon>
        <taxon>eudicotyledons</taxon>
        <taxon>Gunneridae</taxon>
        <taxon>Pentapetalae</taxon>
        <taxon>rosids</taxon>
        <taxon>fabids</taxon>
        <taxon>Rosales</taxon>
        <taxon>Cannabaceae</taxon>
        <taxon>Cannabis</taxon>
    </lineage>
</organism>
<accession>A0A803PU08</accession>
<evidence type="ECO:0000313" key="3">
    <source>
        <dbReference type="Proteomes" id="UP000596661"/>
    </source>
</evidence>
<dbReference type="Gramene" id="evm.model.06.1332">
    <property type="protein sequence ID" value="cds.evm.model.06.1332"/>
    <property type="gene ID" value="evm.TU.06.1332"/>
</dbReference>
<keyword evidence="1" id="KW-1133">Transmembrane helix</keyword>
<keyword evidence="1" id="KW-0472">Membrane</keyword>
<dbReference type="AlphaFoldDB" id="A0A803PU08"/>
<sequence length="212" mass="23994">MEQRGGFANKVEHLLYSNKVTNPHVDFSVLGSMTLEMVKEFKKDHEEQRASREAKRHHGDGLPITTLKAVRKSTAKKVAITVEYAPNLGFMPRIASLLVSPLASVSSYTEPFNECSYLSQHFWGIVKLLPMASFVWPLVFFYVFSQVSAISTLQSRPQVFAFFLVMADILVEPAVLFWISLGPFFPQGKRLLKGTRCSFTKNICSLKWVRSV</sequence>
<dbReference type="EMBL" id="UZAU01000603">
    <property type="status" value="NOT_ANNOTATED_CDS"/>
    <property type="molecule type" value="Genomic_DNA"/>
</dbReference>
<protein>
    <submittedName>
        <fullName evidence="2">Uncharacterized protein</fullName>
    </submittedName>
</protein>
<keyword evidence="1" id="KW-0812">Transmembrane</keyword>
<feature type="transmembrane region" description="Helical" evidence="1">
    <location>
        <begin position="159"/>
        <end position="181"/>
    </location>
</feature>
<keyword evidence="3" id="KW-1185">Reference proteome</keyword>
<evidence type="ECO:0000313" key="2">
    <source>
        <dbReference type="EnsemblPlants" id="cds.evm.model.06.1332"/>
    </source>
</evidence>
<dbReference type="Proteomes" id="UP000596661">
    <property type="component" value="Chromosome 6"/>
</dbReference>
<reference evidence="2" key="2">
    <citation type="submission" date="2021-03" db="UniProtKB">
        <authorList>
            <consortium name="EnsemblPlants"/>
        </authorList>
    </citation>
    <scope>IDENTIFICATION</scope>
</reference>
<proteinExistence type="predicted"/>
<evidence type="ECO:0000256" key="1">
    <source>
        <dbReference type="SAM" id="Phobius"/>
    </source>
</evidence>